<protein>
    <submittedName>
        <fullName evidence="2">Uncharacterized protein</fullName>
    </submittedName>
</protein>
<organism evidence="2 3">
    <name type="scientific">Hypothenemus hampei</name>
    <name type="common">Coffee berry borer</name>
    <dbReference type="NCBI Taxonomy" id="57062"/>
    <lineage>
        <taxon>Eukaryota</taxon>
        <taxon>Metazoa</taxon>
        <taxon>Ecdysozoa</taxon>
        <taxon>Arthropoda</taxon>
        <taxon>Hexapoda</taxon>
        <taxon>Insecta</taxon>
        <taxon>Pterygota</taxon>
        <taxon>Neoptera</taxon>
        <taxon>Endopterygota</taxon>
        <taxon>Coleoptera</taxon>
        <taxon>Polyphaga</taxon>
        <taxon>Cucujiformia</taxon>
        <taxon>Curculionidae</taxon>
        <taxon>Scolytinae</taxon>
        <taxon>Hypothenemus</taxon>
    </lineage>
</organism>
<feature type="compositionally biased region" description="Low complexity" evidence="1">
    <location>
        <begin position="69"/>
        <end position="78"/>
    </location>
</feature>
<reference evidence="2 3" key="1">
    <citation type="submission" date="2024-05" db="EMBL/GenBank/DDBJ databases">
        <title>Genetic variation in Jamaican populations of the coffee berry borer (Hypothenemus hampei).</title>
        <authorList>
            <person name="Errbii M."/>
            <person name="Myrie A."/>
        </authorList>
    </citation>
    <scope>NUCLEOTIDE SEQUENCE [LARGE SCALE GENOMIC DNA]</scope>
    <source>
        <strain evidence="2">JA-Hopewell-2020-01-JO</strain>
        <tissue evidence="2">Whole body</tissue>
    </source>
</reference>
<proteinExistence type="predicted"/>
<feature type="region of interest" description="Disordered" evidence="1">
    <location>
        <begin position="68"/>
        <end position="133"/>
    </location>
</feature>
<evidence type="ECO:0000256" key="1">
    <source>
        <dbReference type="SAM" id="MobiDB-lite"/>
    </source>
</evidence>
<sequence>MEDVIGVMKTSVSRLKAPSSDTSEEVKAFGNYIISKMKSYSEETRKGVEHTIYDILVKAGGGYYENSIPSTSTTPPSSHALQVCPPIPSPMASQYSTNSIPFPHSTESLRQQPQESLITHSQPRPASRSSNTF</sequence>
<dbReference type="AlphaFoldDB" id="A0ABD1EC23"/>
<dbReference type="Proteomes" id="UP001566132">
    <property type="component" value="Unassembled WGS sequence"/>
</dbReference>
<dbReference type="EMBL" id="JBDJPC010000009">
    <property type="protein sequence ID" value="KAL1492203.1"/>
    <property type="molecule type" value="Genomic_DNA"/>
</dbReference>
<gene>
    <name evidence="2" type="ORF">ABEB36_012685</name>
</gene>
<comment type="caution">
    <text evidence="2">The sequence shown here is derived from an EMBL/GenBank/DDBJ whole genome shotgun (WGS) entry which is preliminary data.</text>
</comment>
<evidence type="ECO:0000313" key="3">
    <source>
        <dbReference type="Proteomes" id="UP001566132"/>
    </source>
</evidence>
<feature type="compositionally biased region" description="Polar residues" evidence="1">
    <location>
        <begin position="91"/>
        <end position="133"/>
    </location>
</feature>
<evidence type="ECO:0000313" key="2">
    <source>
        <dbReference type="EMBL" id="KAL1492203.1"/>
    </source>
</evidence>
<accession>A0ABD1EC23</accession>
<keyword evidence="3" id="KW-1185">Reference proteome</keyword>
<name>A0ABD1EC23_HYPHA</name>